<dbReference type="PANTHER" id="PTHR13683:SF750">
    <property type="entry name" value="ASPARTYL PROTEASE AED1"/>
    <property type="match status" value="1"/>
</dbReference>
<dbReference type="InterPro" id="IPR001461">
    <property type="entry name" value="Aspartic_peptidase_A1"/>
</dbReference>
<comment type="caution">
    <text evidence="4">The sequence shown here is derived from an EMBL/GenBank/DDBJ whole genome shotgun (WGS) entry which is preliminary data.</text>
</comment>
<evidence type="ECO:0000256" key="2">
    <source>
        <dbReference type="PIRSR" id="PIRSR601461-1"/>
    </source>
</evidence>
<feature type="active site" evidence="2">
    <location>
        <position position="347"/>
    </location>
</feature>
<dbReference type="Pfam" id="PF14541">
    <property type="entry name" value="TAXi_C"/>
    <property type="match status" value="1"/>
</dbReference>
<dbReference type="GO" id="GO:0006508">
    <property type="term" value="P:proteolysis"/>
    <property type="evidence" value="ECO:0007669"/>
    <property type="project" value="InterPro"/>
</dbReference>
<dbReference type="Pfam" id="PF14543">
    <property type="entry name" value="TAXi_N"/>
    <property type="match status" value="1"/>
</dbReference>
<dbReference type="FunFam" id="2.40.70.10:FF:000021">
    <property type="entry name" value="Aspartyl protease AED1"/>
    <property type="match status" value="1"/>
</dbReference>
<dbReference type="Proteomes" id="UP000829196">
    <property type="component" value="Unassembled WGS sequence"/>
</dbReference>
<dbReference type="SMR" id="A0A8T3AYV0"/>
<dbReference type="SUPFAM" id="SSF50630">
    <property type="entry name" value="Acid proteases"/>
    <property type="match status" value="1"/>
</dbReference>
<protein>
    <recommendedName>
        <fullName evidence="3">Peptidase A1 domain-containing protein</fullName>
    </recommendedName>
</protein>
<sequence>MAMFPFESAILLRRVRARGLMYNAKVNKEDGLNFLVSARELAGEHHVIDVNSLLPSNSCSMPDKSTSPSRFNVVHLHGLCSSRALQDKPSHVELLQRDQARVNYIQRQVAYANADLNPVGSSLFESVPASISLDLGTNNYIVNIGLGTPTKSFSVMFDTGSDLTWTQCVPCINCYTQKNPFYDPTQSSTFTDILCNSSYCTKLDKFGCSSTSTCLYEEEYADHSSTNGSLIQDTLTFSSDTIQNFRFGCGHNNTGYFGQVDGLLGLGRGVVSLISQTSQLYDNVFSYCLPSGSDENGYLKLGSSVSGVRYTPMLTKPNLPSFYFLKLTGISIGGFRIALSPTETMLDSGSSFTYLPPTAYSALRSIFRKKMNNYPTAPPLLYLDTCYDLTGHSEVDVPEIVFTYDGEVTTYLDGSGILYMTSLSQACLAFAKTNDEVKGALIGNMHQRTLNVVYDVGNLRIGFGSNGCS</sequence>
<dbReference type="PRINTS" id="PR00792">
    <property type="entry name" value="PEPSIN"/>
</dbReference>
<feature type="domain" description="Peptidase A1" evidence="3">
    <location>
        <begin position="140"/>
        <end position="464"/>
    </location>
</feature>
<proteinExistence type="inferred from homology"/>
<evidence type="ECO:0000256" key="1">
    <source>
        <dbReference type="ARBA" id="ARBA00007447"/>
    </source>
</evidence>
<dbReference type="InterPro" id="IPR032861">
    <property type="entry name" value="TAXi_N"/>
</dbReference>
<feature type="active site" evidence="2">
    <location>
        <position position="158"/>
    </location>
</feature>
<evidence type="ECO:0000313" key="5">
    <source>
        <dbReference type="Proteomes" id="UP000829196"/>
    </source>
</evidence>
<dbReference type="GO" id="GO:0004190">
    <property type="term" value="F:aspartic-type endopeptidase activity"/>
    <property type="evidence" value="ECO:0007669"/>
    <property type="project" value="InterPro"/>
</dbReference>
<dbReference type="InterPro" id="IPR021109">
    <property type="entry name" value="Peptidase_aspartic_dom_sf"/>
</dbReference>
<accession>A0A8T3AYV0</accession>
<dbReference type="FunFam" id="2.40.70.10:FF:000049">
    <property type="entry name" value="Aspartyl protease AED1"/>
    <property type="match status" value="1"/>
</dbReference>
<name>A0A8T3AYV0_DENNO</name>
<dbReference type="InterPro" id="IPR032799">
    <property type="entry name" value="TAXi_C"/>
</dbReference>
<dbReference type="InterPro" id="IPR033121">
    <property type="entry name" value="PEPTIDASE_A1"/>
</dbReference>
<dbReference type="OrthoDB" id="2747330at2759"/>
<dbReference type="Gene3D" id="2.40.70.10">
    <property type="entry name" value="Acid Proteases"/>
    <property type="match status" value="2"/>
</dbReference>
<keyword evidence="5" id="KW-1185">Reference proteome</keyword>
<organism evidence="4 5">
    <name type="scientific">Dendrobium nobile</name>
    <name type="common">Orchid</name>
    <dbReference type="NCBI Taxonomy" id="94219"/>
    <lineage>
        <taxon>Eukaryota</taxon>
        <taxon>Viridiplantae</taxon>
        <taxon>Streptophyta</taxon>
        <taxon>Embryophyta</taxon>
        <taxon>Tracheophyta</taxon>
        <taxon>Spermatophyta</taxon>
        <taxon>Magnoliopsida</taxon>
        <taxon>Liliopsida</taxon>
        <taxon>Asparagales</taxon>
        <taxon>Orchidaceae</taxon>
        <taxon>Epidendroideae</taxon>
        <taxon>Malaxideae</taxon>
        <taxon>Dendrobiinae</taxon>
        <taxon>Dendrobium</taxon>
    </lineage>
</organism>
<evidence type="ECO:0000259" key="3">
    <source>
        <dbReference type="PROSITE" id="PS51767"/>
    </source>
</evidence>
<evidence type="ECO:0000313" key="4">
    <source>
        <dbReference type="EMBL" id="KAI0501713.1"/>
    </source>
</evidence>
<gene>
    <name evidence="4" type="ORF">KFK09_016658</name>
</gene>
<dbReference type="PANTHER" id="PTHR13683">
    <property type="entry name" value="ASPARTYL PROTEASES"/>
    <property type="match status" value="1"/>
</dbReference>
<comment type="similarity">
    <text evidence="1">Belongs to the peptidase A1 family.</text>
</comment>
<dbReference type="AlphaFoldDB" id="A0A8T3AYV0"/>
<dbReference type="PROSITE" id="PS51767">
    <property type="entry name" value="PEPTIDASE_A1"/>
    <property type="match status" value="1"/>
</dbReference>
<reference evidence="4" key="1">
    <citation type="journal article" date="2022" name="Front. Genet.">
        <title>Chromosome-Scale Assembly of the Dendrobium nobile Genome Provides Insights Into the Molecular Mechanism of the Biosynthesis of the Medicinal Active Ingredient of Dendrobium.</title>
        <authorList>
            <person name="Xu Q."/>
            <person name="Niu S.-C."/>
            <person name="Li K.-L."/>
            <person name="Zheng P.-J."/>
            <person name="Zhang X.-J."/>
            <person name="Jia Y."/>
            <person name="Liu Y."/>
            <person name="Niu Y.-X."/>
            <person name="Yu L.-H."/>
            <person name="Chen D.-F."/>
            <person name="Zhang G.-Q."/>
        </authorList>
    </citation>
    <scope>NUCLEOTIDE SEQUENCE</scope>
    <source>
        <tissue evidence="4">Leaf</tissue>
    </source>
</reference>
<dbReference type="EMBL" id="JAGYWB010000012">
    <property type="protein sequence ID" value="KAI0501713.1"/>
    <property type="molecule type" value="Genomic_DNA"/>
</dbReference>